<dbReference type="EMBL" id="QRGR01000043">
    <property type="protein sequence ID" value="RDV11325.1"/>
    <property type="molecule type" value="Genomic_DNA"/>
</dbReference>
<dbReference type="Proteomes" id="UP000256708">
    <property type="component" value="Unassembled WGS sequence"/>
</dbReference>
<evidence type="ECO:0000313" key="2">
    <source>
        <dbReference type="EMBL" id="RDV11325.1"/>
    </source>
</evidence>
<reference evidence="3" key="1">
    <citation type="submission" date="2018-08" db="EMBL/GenBank/DDBJ databases">
        <authorList>
            <person name="Liu Z.-W."/>
            <person name="Du Z.-J."/>
        </authorList>
    </citation>
    <scope>NUCLEOTIDE SEQUENCE [LARGE SCALE GENOMIC DNA]</scope>
    <source>
        <strain evidence="3">H4X</strain>
    </source>
</reference>
<feature type="domain" description="HipA-like kinase" evidence="1">
    <location>
        <begin position="11"/>
        <end position="174"/>
    </location>
</feature>
<dbReference type="InterPro" id="IPR046748">
    <property type="entry name" value="HipA_2"/>
</dbReference>
<accession>A0A3D8L1T0</accession>
<dbReference type="AlphaFoldDB" id="A0A3D8L1T0"/>
<gene>
    <name evidence="2" type="ORF">DXT99_24800</name>
</gene>
<dbReference type="RefSeq" id="WP_115568288.1">
    <property type="nucleotide sequence ID" value="NZ_QRGR01000043.1"/>
</dbReference>
<protein>
    <recommendedName>
        <fullName evidence="1">HipA-like kinase domain-containing protein</fullName>
    </recommendedName>
</protein>
<name>A0A3D8L1T0_9BACT</name>
<evidence type="ECO:0000313" key="3">
    <source>
        <dbReference type="Proteomes" id="UP000256708"/>
    </source>
</evidence>
<sequence length="273" mass="31186">MQAPQVIEAIKIIREIGTEGSAPLLVTGNDFADYYAKPIRTPAPCIEIINEFLCSNLLDRLGLKTPEIRLIKIDYDLTEGKNLSNRYRKEYFDKPFFGSKSISGHIEIETYFRLFNRRDLSLFAVPEDIIKIGFFDLWVGNKDRKPSNANVIISENEAKKFELHPIDHGAAFCYMAHREVSDVRLWLNPSFSILTTPMAKIIAKEVIGSEIDAFGNDNILRIINLCKENFNDVLASIPKDLGFSKKASKHLEEFLFNDKRNAALWERSKQLLA</sequence>
<dbReference type="Pfam" id="PF20613">
    <property type="entry name" value="HipA_2"/>
    <property type="match status" value="1"/>
</dbReference>
<comment type="caution">
    <text evidence="2">The sequence shown here is derived from an EMBL/GenBank/DDBJ whole genome shotgun (WGS) entry which is preliminary data.</text>
</comment>
<organism evidence="2 3">
    <name type="scientific">Pontibacter diazotrophicus</name>
    <dbReference type="NCBI Taxonomy" id="1400979"/>
    <lineage>
        <taxon>Bacteria</taxon>
        <taxon>Pseudomonadati</taxon>
        <taxon>Bacteroidota</taxon>
        <taxon>Cytophagia</taxon>
        <taxon>Cytophagales</taxon>
        <taxon>Hymenobacteraceae</taxon>
        <taxon>Pontibacter</taxon>
    </lineage>
</organism>
<keyword evidence="3" id="KW-1185">Reference proteome</keyword>
<proteinExistence type="predicted"/>
<evidence type="ECO:0000259" key="1">
    <source>
        <dbReference type="Pfam" id="PF20613"/>
    </source>
</evidence>
<dbReference type="Gene3D" id="1.10.1070.20">
    <property type="match status" value="1"/>
</dbReference>
<dbReference type="OrthoDB" id="1092050at2"/>